<dbReference type="EMBL" id="CP061379">
    <property type="protein sequence ID" value="QPF90679.1"/>
    <property type="molecule type" value="Genomic_DNA"/>
</dbReference>
<dbReference type="GO" id="GO:0000976">
    <property type="term" value="F:transcription cis-regulatory region binding"/>
    <property type="evidence" value="ECO:0007669"/>
    <property type="project" value="TreeGrafter"/>
</dbReference>
<gene>
    <name evidence="4" type="ORF">IC761_29990</name>
</gene>
<dbReference type="Proteomes" id="UP000594621">
    <property type="component" value="Chromosome"/>
</dbReference>
<accession>A0A7S9D5B9</accession>
<dbReference type="InterPro" id="IPR050109">
    <property type="entry name" value="HTH-type_TetR-like_transc_reg"/>
</dbReference>
<organism evidence="4 5">
    <name type="scientific">Bradyrhizobium commune</name>
    <dbReference type="NCBI Taxonomy" id="83627"/>
    <lineage>
        <taxon>Bacteria</taxon>
        <taxon>Pseudomonadati</taxon>
        <taxon>Pseudomonadota</taxon>
        <taxon>Alphaproteobacteria</taxon>
        <taxon>Hyphomicrobiales</taxon>
        <taxon>Nitrobacteraceae</taxon>
        <taxon>Bradyrhizobium</taxon>
    </lineage>
</organism>
<keyword evidence="5" id="KW-1185">Reference proteome</keyword>
<dbReference type="AlphaFoldDB" id="A0A7S9D5B9"/>
<evidence type="ECO:0000256" key="2">
    <source>
        <dbReference type="PROSITE-ProRule" id="PRU00335"/>
    </source>
</evidence>
<dbReference type="PROSITE" id="PS50977">
    <property type="entry name" value="HTH_TETR_2"/>
    <property type="match status" value="1"/>
</dbReference>
<keyword evidence="1 2" id="KW-0238">DNA-binding</keyword>
<dbReference type="Pfam" id="PF00440">
    <property type="entry name" value="TetR_N"/>
    <property type="match status" value="1"/>
</dbReference>
<dbReference type="PRINTS" id="PR00455">
    <property type="entry name" value="HTHTETR"/>
</dbReference>
<dbReference type="InterPro" id="IPR036271">
    <property type="entry name" value="Tet_transcr_reg_TetR-rel_C_sf"/>
</dbReference>
<sequence length="193" mass="21397">MQKTLPFFVSESDPPAKRAILTAALELFATRGVDGVTIRDIASETGFTNPAMFRHFRSKEDLAQNLFEVCYRRLAHNFLEPGITLHALFERGLVLIEESPESVHFLIENLGRYWHALPADVRAHSLLGSMRRLIQAEQRAGRVRPDADPNLAAALVLGMLGQIARMAHFKELSKPPSALAASLFNLINRGLGA</sequence>
<feature type="DNA-binding region" description="H-T-H motif" evidence="2">
    <location>
        <begin position="37"/>
        <end position="56"/>
    </location>
</feature>
<dbReference type="PANTHER" id="PTHR30055:SF226">
    <property type="entry name" value="HTH-TYPE TRANSCRIPTIONAL REGULATOR PKSA"/>
    <property type="match status" value="1"/>
</dbReference>
<evidence type="ECO:0000313" key="5">
    <source>
        <dbReference type="Proteomes" id="UP000594621"/>
    </source>
</evidence>
<dbReference type="InterPro" id="IPR009057">
    <property type="entry name" value="Homeodomain-like_sf"/>
</dbReference>
<dbReference type="KEGG" id="bcou:IC761_29990"/>
<dbReference type="InterPro" id="IPR001647">
    <property type="entry name" value="HTH_TetR"/>
</dbReference>
<dbReference type="RefSeq" id="WP_195800262.1">
    <property type="nucleotide sequence ID" value="NZ_CP061379.1"/>
</dbReference>
<dbReference type="SUPFAM" id="SSF48498">
    <property type="entry name" value="Tetracyclin repressor-like, C-terminal domain"/>
    <property type="match status" value="1"/>
</dbReference>
<dbReference type="Gene3D" id="1.10.357.10">
    <property type="entry name" value="Tetracycline Repressor, domain 2"/>
    <property type="match status" value="1"/>
</dbReference>
<proteinExistence type="predicted"/>
<dbReference type="GO" id="GO:0003700">
    <property type="term" value="F:DNA-binding transcription factor activity"/>
    <property type="evidence" value="ECO:0007669"/>
    <property type="project" value="TreeGrafter"/>
</dbReference>
<evidence type="ECO:0000259" key="3">
    <source>
        <dbReference type="PROSITE" id="PS50977"/>
    </source>
</evidence>
<evidence type="ECO:0000313" key="4">
    <source>
        <dbReference type="EMBL" id="QPF90679.1"/>
    </source>
</evidence>
<protein>
    <submittedName>
        <fullName evidence="4">TetR/AcrR family transcriptional regulator</fullName>
    </submittedName>
</protein>
<dbReference type="PANTHER" id="PTHR30055">
    <property type="entry name" value="HTH-TYPE TRANSCRIPTIONAL REGULATOR RUTR"/>
    <property type="match status" value="1"/>
</dbReference>
<feature type="domain" description="HTH tetR-type" evidence="3">
    <location>
        <begin position="14"/>
        <end position="74"/>
    </location>
</feature>
<evidence type="ECO:0000256" key="1">
    <source>
        <dbReference type="ARBA" id="ARBA00023125"/>
    </source>
</evidence>
<reference evidence="4 5" key="1">
    <citation type="submission" date="2020-09" db="EMBL/GenBank/DDBJ databases">
        <title>Complete genomes of bradyrhizobia occurring on native shrubby legumes in Australia.</title>
        <authorList>
            <person name="Lafay B."/>
        </authorList>
    </citation>
    <scope>NUCLEOTIDE SEQUENCE [LARGE SCALE GENOMIC DNA]</scope>
    <source>
        <strain evidence="4 5">BDV5040</strain>
    </source>
</reference>
<name>A0A7S9D5B9_9BRAD</name>
<dbReference type="Gene3D" id="1.10.10.60">
    <property type="entry name" value="Homeodomain-like"/>
    <property type="match status" value="1"/>
</dbReference>
<dbReference type="SUPFAM" id="SSF46689">
    <property type="entry name" value="Homeodomain-like"/>
    <property type="match status" value="1"/>
</dbReference>